<feature type="compositionally biased region" description="Low complexity" evidence="2">
    <location>
        <begin position="795"/>
        <end position="821"/>
    </location>
</feature>
<evidence type="ECO:0000313" key="5">
    <source>
        <dbReference type="Proteomes" id="UP000199647"/>
    </source>
</evidence>
<accession>A0A1H9HSF7</accession>
<feature type="region of interest" description="Disordered" evidence="2">
    <location>
        <begin position="795"/>
        <end position="858"/>
    </location>
</feature>
<dbReference type="Proteomes" id="UP000199647">
    <property type="component" value="Unassembled WGS sequence"/>
</dbReference>
<feature type="transmembrane region" description="Helical" evidence="3">
    <location>
        <begin position="32"/>
        <end position="55"/>
    </location>
</feature>
<sequence length="895" mass="97647">MKPPAETAMEAHVARLKGAVRRAHAALLWERIWPLLVPVLWLAGLFVALSWLGLWRATGPLVRLSVLAVFAILILASLARFLRLRQPTRDEALRRVEVRSGLEHRPASGLEDRLSPVAADTFAQALWAAHRQRLLAAMPRLSAGRPEPRLAERDPLAVRFAVPLLLALGLFVGWGEWGTRLREGFDPVSLGLLPPPARVDAWIDPPPYTHQPPVFLTRAGETATDRPVVVPQGSKLTVRVVSSRTPDVTLETGGKPVILPAAGNDADAQPTSDNRSTADNPIRTYSSALDKNSTIHIAARGTDVRYPLSVLPDHPPTIAWDPAHPVKPDSTELNFRVADDYGVTGGSVSIHPVDAAPGAHPLVDPPRIDLRLERPDLRDGTARASLRIGDHPFGGMRVSLDPVVRDGAGQEGRPSEKREITLPARSFQNPLARALVEQRQILAADANARDRVTQALDALMIAPERFTPDAGTYIGLSALYRQVMDARSDDDLREGLDAMWALALSVENGEAADAAQKLKQAQDGLQKALENGASQEEIAKLTQQLKQAMNEYLQAFAQEQAKRGIKPQQASPDTRMMSQDDLNKMLDQMQQLAQQGNRDAAQQMLSELQQMLDNLQMAQGQQGQGQQGQGQQSQAMEQMNQLGRIMRDQQKLMDQTYKLDQQQQNADNGQDFGDNAQQGQQGQQGDAQAGQQMQQLQNQQAQLQQELQKLLGQMGQQGKSPDQQGEGQQDQGQQGEGQQQAQQGQGQQGDGGRAALGRAGRAMGDATQSLQGQQPGDATGHQGDALQAMRQGLQGMMQQMQAQQGQSGQRGQAQGRQPGQGTATGSPGQRAADGQTDPLGRSRNQGQDFGSSVKVPQEIDAERVRQILNAIRERLGDRTRSQLELDYLERLLRPE</sequence>
<dbReference type="Pfam" id="PF13779">
    <property type="entry name" value="DUF4175"/>
    <property type="match status" value="1"/>
</dbReference>
<gene>
    <name evidence="4" type="ORF">SAMN05216548_106148</name>
</gene>
<feature type="compositionally biased region" description="Low complexity" evidence="2">
    <location>
        <begin position="755"/>
        <end position="766"/>
    </location>
</feature>
<keyword evidence="5" id="KW-1185">Reference proteome</keyword>
<feature type="compositionally biased region" description="Low complexity" evidence="2">
    <location>
        <begin position="660"/>
        <end position="697"/>
    </location>
</feature>
<keyword evidence="3" id="KW-1133">Transmembrane helix</keyword>
<dbReference type="STRING" id="1855383.SAMN05216548_106148"/>
<dbReference type="InterPro" id="IPR012683">
    <property type="entry name" value="CHP02302_TM"/>
</dbReference>
<feature type="region of interest" description="Disordered" evidence="2">
    <location>
        <begin position="712"/>
        <end position="783"/>
    </location>
</feature>
<feature type="region of interest" description="Disordered" evidence="2">
    <location>
        <begin position="658"/>
        <end position="697"/>
    </location>
</feature>
<feature type="region of interest" description="Disordered" evidence="2">
    <location>
        <begin position="253"/>
        <end position="282"/>
    </location>
</feature>
<feature type="compositionally biased region" description="Polar residues" evidence="2">
    <location>
        <begin position="767"/>
        <end position="776"/>
    </location>
</feature>
<feature type="region of interest" description="Disordered" evidence="2">
    <location>
        <begin position="617"/>
        <end position="637"/>
    </location>
</feature>
<dbReference type="NCBIfam" id="TIGR02302">
    <property type="entry name" value="aProt_lowcomp"/>
    <property type="match status" value="1"/>
</dbReference>
<evidence type="ECO:0000256" key="1">
    <source>
        <dbReference type="SAM" id="Coils"/>
    </source>
</evidence>
<feature type="compositionally biased region" description="Polar residues" evidence="2">
    <location>
        <begin position="269"/>
        <end position="282"/>
    </location>
</feature>
<feature type="compositionally biased region" description="Low complexity" evidence="2">
    <location>
        <begin position="712"/>
        <end position="745"/>
    </location>
</feature>
<dbReference type="OrthoDB" id="8477685at2"/>
<organism evidence="4 5">
    <name type="scientific">Faunimonas pinastri</name>
    <dbReference type="NCBI Taxonomy" id="1855383"/>
    <lineage>
        <taxon>Bacteria</taxon>
        <taxon>Pseudomonadati</taxon>
        <taxon>Pseudomonadota</taxon>
        <taxon>Alphaproteobacteria</taxon>
        <taxon>Hyphomicrobiales</taxon>
        <taxon>Afifellaceae</taxon>
        <taxon>Faunimonas</taxon>
    </lineage>
</organism>
<keyword evidence="3" id="KW-0472">Membrane</keyword>
<feature type="transmembrane region" description="Helical" evidence="3">
    <location>
        <begin position="156"/>
        <end position="175"/>
    </location>
</feature>
<reference evidence="4 5" key="1">
    <citation type="submission" date="2016-10" db="EMBL/GenBank/DDBJ databases">
        <authorList>
            <person name="de Groot N.N."/>
        </authorList>
    </citation>
    <scope>NUCLEOTIDE SEQUENCE [LARGE SCALE GENOMIC DNA]</scope>
    <source>
        <strain evidence="4 5">A52C2</strain>
    </source>
</reference>
<evidence type="ECO:0000256" key="2">
    <source>
        <dbReference type="SAM" id="MobiDB-lite"/>
    </source>
</evidence>
<dbReference type="EMBL" id="FOFG01000006">
    <property type="protein sequence ID" value="SEQ65314.1"/>
    <property type="molecule type" value="Genomic_DNA"/>
</dbReference>
<protein>
    <submittedName>
        <fullName evidence="4">TIGR02302 family protein</fullName>
    </submittedName>
</protein>
<feature type="coiled-coil region" evidence="1">
    <location>
        <begin position="511"/>
        <end position="558"/>
    </location>
</feature>
<keyword evidence="1" id="KW-0175">Coiled coil</keyword>
<evidence type="ECO:0000313" key="4">
    <source>
        <dbReference type="EMBL" id="SEQ65314.1"/>
    </source>
</evidence>
<keyword evidence="3" id="KW-0812">Transmembrane</keyword>
<evidence type="ECO:0000256" key="3">
    <source>
        <dbReference type="SAM" id="Phobius"/>
    </source>
</evidence>
<dbReference type="AlphaFoldDB" id="A0A1H9HSF7"/>
<proteinExistence type="predicted"/>
<feature type="transmembrane region" description="Helical" evidence="3">
    <location>
        <begin position="61"/>
        <end position="82"/>
    </location>
</feature>
<name>A0A1H9HSF7_9HYPH</name>